<dbReference type="Proteomes" id="UP000216188">
    <property type="component" value="Unassembled WGS sequence"/>
</dbReference>
<evidence type="ECO:0000313" key="4">
    <source>
        <dbReference type="Proteomes" id="UP000526233"/>
    </source>
</evidence>
<dbReference type="AlphaFoldDB" id="A0A1A9FTQ8"/>
<reference evidence="2 3" key="1">
    <citation type="submission" date="2017-07" db="EMBL/GenBank/DDBJ databases">
        <title>Phylogenetic study on the rhizospheric bacterium Ochrobactrum sp. A44.</title>
        <authorList>
            <person name="Krzyzanowska D.M."/>
            <person name="Ossowicki A."/>
            <person name="Rajewska M."/>
            <person name="Maciag T."/>
            <person name="Kaczynski Z."/>
            <person name="Czerwicka M."/>
            <person name="Jafra S."/>
        </authorList>
    </citation>
    <scope>NUCLEOTIDE SEQUENCE [LARGE SCALE GENOMIC DNA]</scope>
    <source>
        <strain evidence="2 3">CCUG 30717</strain>
    </source>
</reference>
<dbReference type="RefSeq" id="WP_007881646.1">
    <property type="nucleotide sequence ID" value="NZ_CAXURC020000003.1"/>
</dbReference>
<dbReference type="KEGG" id="ops:A8A54_21055"/>
<keyword evidence="3" id="KW-1185">Reference proteome</keyword>
<name>A0A1A9FTQ8_9HYPH</name>
<dbReference type="OrthoDB" id="7475629at2"/>
<organism evidence="1 4">
    <name type="scientific">Brucella pseudogrignonensis</name>
    <dbReference type="NCBI Taxonomy" id="419475"/>
    <lineage>
        <taxon>Bacteria</taxon>
        <taxon>Pseudomonadati</taxon>
        <taxon>Pseudomonadota</taxon>
        <taxon>Alphaproteobacteria</taxon>
        <taxon>Hyphomicrobiales</taxon>
        <taxon>Brucellaceae</taxon>
        <taxon>Brucella/Ochrobactrum group</taxon>
        <taxon>Brucella</taxon>
    </lineage>
</organism>
<comment type="caution">
    <text evidence="1">The sequence shown here is derived from an EMBL/GenBank/DDBJ whole genome shotgun (WGS) entry which is preliminary data.</text>
</comment>
<dbReference type="Proteomes" id="UP000526233">
    <property type="component" value="Unassembled WGS sequence"/>
</dbReference>
<protein>
    <submittedName>
        <fullName evidence="1">Uncharacterized protein</fullName>
    </submittedName>
</protein>
<gene>
    <name evidence="2" type="ORF">CEV34_4482</name>
    <name evidence="1" type="ORF">EHE22_22660</name>
</gene>
<reference evidence="1 4" key="2">
    <citation type="submission" date="2018-11" db="EMBL/GenBank/DDBJ databases">
        <title>Genome sequencing and analysis.</title>
        <authorList>
            <person name="Huang Y.-T."/>
        </authorList>
    </citation>
    <scope>NUCLEOTIDE SEQUENCE [LARGE SCALE GENOMIC DNA]</scope>
    <source>
        <strain evidence="1 4">SHIN</strain>
    </source>
</reference>
<sequence length="64" mass="6724">MVPVIVFRVGKDEYGVLPDDDLKVDALSWSGARVVPAGLIVVPTIGHQGLPLDAPARTGAFIGR</sequence>
<evidence type="ECO:0000313" key="3">
    <source>
        <dbReference type="Proteomes" id="UP000216188"/>
    </source>
</evidence>
<accession>A0A1A9FTQ8</accession>
<dbReference type="EMBL" id="PKQI01000004">
    <property type="protein sequence ID" value="NNV23204.1"/>
    <property type="molecule type" value="Genomic_DNA"/>
</dbReference>
<evidence type="ECO:0000313" key="1">
    <source>
        <dbReference type="EMBL" id="NNV23204.1"/>
    </source>
</evidence>
<evidence type="ECO:0000313" key="2">
    <source>
        <dbReference type="EMBL" id="OYR22650.1"/>
    </source>
</evidence>
<dbReference type="EMBL" id="NNRM01000044">
    <property type="protein sequence ID" value="OYR22650.1"/>
    <property type="molecule type" value="Genomic_DNA"/>
</dbReference>
<proteinExistence type="predicted"/>